<dbReference type="GO" id="GO:0016020">
    <property type="term" value="C:membrane"/>
    <property type="evidence" value="ECO:0007669"/>
    <property type="project" value="TreeGrafter"/>
</dbReference>
<dbReference type="Pfam" id="PF13088">
    <property type="entry name" value="BNR_2"/>
    <property type="match status" value="1"/>
</dbReference>
<dbReference type="InterPro" id="IPR029456">
    <property type="entry name" value="Sialidase_N"/>
</dbReference>
<accession>A0A382HL99</accession>
<reference evidence="3" key="1">
    <citation type="submission" date="2018-05" db="EMBL/GenBank/DDBJ databases">
        <authorList>
            <person name="Lanie J.A."/>
            <person name="Ng W.-L."/>
            <person name="Kazmierczak K.M."/>
            <person name="Andrzejewski T.M."/>
            <person name="Davidsen T.M."/>
            <person name="Wayne K.J."/>
            <person name="Tettelin H."/>
            <person name="Glass J.I."/>
            <person name="Rusch D."/>
            <person name="Podicherti R."/>
            <person name="Tsui H.-C.T."/>
            <person name="Winkler M.E."/>
        </authorList>
    </citation>
    <scope>NUCLEOTIDE SEQUENCE</scope>
</reference>
<dbReference type="GO" id="GO:0005737">
    <property type="term" value="C:cytoplasm"/>
    <property type="evidence" value="ECO:0007669"/>
    <property type="project" value="TreeGrafter"/>
</dbReference>
<feature type="domain" description="Sialidase" evidence="1">
    <location>
        <begin position="182"/>
        <end position="409"/>
    </location>
</feature>
<evidence type="ECO:0000259" key="2">
    <source>
        <dbReference type="Pfam" id="PF14873"/>
    </source>
</evidence>
<dbReference type="CDD" id="cd15482">
    <property type="entry name" value="Sialidase_non-viral"/>
    <property type="match status" value="1"/>
</dbReference>
<dbReference type="PANTHER" id="PTHR10628">
    <property type="entry name" value="SIALIDASE"/>
    <property type="match status" value="1"/>
</dbReference>
<feature type="non-terminal residue" evidence="3">
    <location>
        <position position="429"/>
    </location>
</feature>
<protein>
    <recommendedName>
        <fullName evidence="4">Sialidase domain-containing protein</fullName>
    </recommendedName>
</protein>
<dbReference type="PANTHER" id="PTHR10628:SF30">
    <property type="entry name" value="EXO-ALPHA-SIALIDASE"/>
    <property type="match status" value="1"/>
</dbReference>
<dbReference type="InterPro" id="IPR011040">
    <property type="entry name" value="Sialidase"/>
</dbReference>
<dbReference type="Gene3D" id="2.120.10.10">
    <property type="match status" value="1"/>
</dbReference>
<dbReference type="Gene3D" id="2.60.40.1290">
    <property type="match status" value="2"/>
</dbReference>
<dbReference type="Pfam" id="PF14873">
    <property type="entry name" value="BNR_assoc_N"/>
    <property type="match status" value="1"/>
</dbReference>
<dbReference type="GO" id="GO:0006689">
    <property type="term" value="P:ganglioside catabolic process"/>
    <property type="evidence" value="ECO:0007669"/>
    <property type="project" value="TreeGrafter"/>
</dbReference>
<name>A0A382HL99_9ZZZZ</name>
<dbReference type="GO" id="GO:0004308">
    <property type="term" value="F:exo-alpha-sialidase activity"/>
    <property type="evidence" value="ECO:0007669"/>
    <property type="project" value="InterPro"/>
</dbReference>
<dbReference type="AlphaFoldDB" id="A0A382HL99"/>
<organism evidence="3">
    <name type="scientific">marine metagenome</name>
    <dbReference type="NCBI Taxonomy" id="408172"/>
    <lineage>
        <taxon>unclassified sequences</taxon>
        <taxon>metagenomes</taxon>
        <taxon>ecological metagenomes</taxon>
    </lineage>
</organism>
<sequence length="429" mass="48107">MKHLLIFTLVLLPPLARCAELGAVTRQMVRPVLIRNEHNSLLQLTINAKRPFVQLHAITVELEGAMELESLQFYFTAVDDGFSTQKSFGERLRSDKSVVFKGHVRLRAGPNHFWLSCRAKAAANLSGKTDARVLSIETSTGRLVPRDETPNVRKRIGIALRRHWDDGVHTYRIPALATSARGTLLAVYDMRRRRSKDLQEDIDIGLLRSTDGGQTWGAQQVIMDIGTFRGMPQEVNGCSDPGIIVDPETGEIFVFAVWMNGRAGTHQWNSGGSEPGHEIGRSAQFVMIRSLDDGRTWSKPENMTREWKDPRWILYAPSPQQGISLRDGTLVMPTQGRDEADRHFSNLLISQDHGKSWTVSPAASFGNTECQAVQLADDSLILNCRTESPTKFRTIAVTRDLGRTWTPHATNRMGIIEPNCNGSLYRFDY</sequence>
<dbReference type="SUPFAM" id="SSF50939">
    <property type="entry name" value="Sialidases"/>
    <property type="match status" value="1"/>
</dbReference>
<evidence type="ECO:0000259" key="1">
    <source>
        <dbReference type="Pfam" id="PF13088"/>
    </source>
</evidence>
<gene>
    <name evidence="3" type="ORF">METZ01_LOCUS240736</name>
</gene>
<dbReference type="InterPro" id="IPR026856">
    <property type="entry name" value="Sialidase_fam"/>
</dbReference>
<evidence type="ECO:0000313" key="3">
    <source>
        <dbReference type="EMBL" id="SVB87882.1"/>
    </source>
</evidence>
<dbReference type="GO" id="GO:0009313">
    <property type="term" value="P:oligosaccharide catabolic process"/>
    <property type="evidence" value="ECO:0007669"/>
    <property type="project" value="TreeGrafter"/>
</dbReference>
<feature type="domain" description="Sialidase N-terminal" evidence="2">
    <location>
        <begin position="26"/>
        <end position="138"/>
    </location>
</feature>
<evidence type="ECO:0008006" key="4">
    <source>
        <dbReference type="Google" id="ProtNLM"/>
    </source>
</evidence>
<proteinExistence type="predicted"/>
<dbReference type="InterPro" id="IPR036278">
    <property type="entry name" value="Sialidase_sf"/>
</dbReference>
<dbReference type="EMBL" id="UINC01061862">
    <property type="protein sequence ID" value="SVB87882.1"/>
    <property type="molecule type" value="Genomic_DNA"/>
</dbReference>